<dbReference type="Pfam" id="PF00404">
    <property type="entry name" value="Dockerin_1"/>
    <property type="match status" value="1"/>
</dbReference>
<proteinExistence type="predicted"/>
<dbReference type="PROSITE" id="PS00018">
    <property type="entry name" value="EF_HAND_1"/>
    <property type="match status" value="2"/>
</dbReference>
<dbReference type="SUPFAM" id="SSF63446">
    <property type="entry name" value="Type I dockerin domain"/>
    <property type="match status" value="1"/>
</dbReference>
<dbReference type="Pfam" id="PF01186">
    <property type="entry name" value="Lysyl_oxidase"/>
    <property type="match status" value="1"/>
</dbReference>
<evidence type="ECO:0000313" key="1">
    <source>
        <dbReference type="EMBL" id="MCO6046899.1"/>
    </source>
</evidence>
<dbReference type="RefSeq" id="WP_252855007.1">
    <property type="nucleotide sequence ID" value="NZ_JAMXLR010000077.1"/>
</dbReference>
<keyword evidence="2" id="KW-1185">Reference proteome</keyword>
<comment type="caution">
    <text evidence="1">The sequence shown here is derived from an EMBL/GenBank/DDBJ whole genome shotgun (WGS) entry which is preliminary data.</text>
</comment>
<dbReference type="AlphaFoldDB" id="A0A9X2FE03"/>
<dbReference type="InterPro" id="IPR036439">
    <property type="entry name" value="Dockerin_dom_sf"/>
</dbReference>
<dbReference type="InterPro" id="IPR002105">
    <property type="entry name" value="Dockerin_1_rpt"/>
</dbReference>
<protein>
    <submittedName>
        <fullName evidence="1">Lysyl oxidase family protein</fullName>
    </submittedName>
</protein>
<dbReference type="InterPro" id="IPR001695">
    <property type="entry name" value="Lysyl_oxidase"/>
</dbReference>
<dbReference type="GO" id="GO:0000272">
    <property type="term" value="P:polysaccharide catabolic process"/>
    <property type="evidence" value="ECO:0007669"/>
    <property type="project" value="InterPro"/>
</dbReference>
<dbReference type="GO" id="GO:0016641">
    <property type="term" value="F:oxidoreductase activity, acting on the CH-NH2 group of donors, oxygen as acceptor"/>
    <property type="evidence" value="ECO:0007669"/>
    <property type="project" value="InterPro"/>
</dbReference>
<dbReference type="GO" id="GO:0005507">
    <property type="term" value="F:copper ion binding"/>
    <property type="evidence" value="ECO:0007669"/>
    <property type="project" value="InterPro"/>
</dbReference>
<reference evidence="1" key="1">
    <citation type="submission" date="2022-06" db="EMBL/GenBank/DDBJ databases">
        <title>Aeoliella straminimaris, a novel planctomycete from sediments.</title>
        <authorList>
            <person name="Vitorino I.R."/>
            <person name="Lage O.M."/>
        </authorList>
    </citation>
    <scope>NUCLEOTIDE SEQUENCE</scope>
    <source>
        <strain evidence="1">ICT_H6.2</strain>
    </source>
</reference>
<organism evidence="1 2">
    <name type="scientific">Aeoliella straminimaris</name>
    <dbReference type="NCBI Taxonomy" id="2954799"/>
    <lineage>
        <taxon>Bacteria</taxon>
        <taxon>Pseudomonadati</taxon>
        <taxon>Planctomycetota</taxon>
        <taxon>Planctomycetia</taxon>
        <taxon>Pirellulales</taxon>
        <taxon>Lacipirellulaceae</taxon>
        <taxon>Aeoliella</taxon>
    </lineage>
</organism>
<dbReference type="Proteomes" id="UP001155241">
    <property type="component" value="Unassembled WGS sequence"/>
</dbReference>
<sequence length="370" mass="39821">MIWLPIRSDAARWAANCLVLAFAALSVSFSSRCDGEDLLPDLIAWDHDLSEEGSPPGLDIVYGGYFDTTVAGRVLYRFRAALANVGAGPLQVVEQTAEENGVKTTQTITQQILQSGGGNTFRDRTIGTFDYPPEVVNGFGHLRLPGLAQYNLYEAIVNGGATPDVGSQVRSNDKLSMGIVDSIAYNQPVPGKPPSSVYDSADADVLGISIGYADLYGAGLPGQWIDVTDLASGQYWLEVHVDPYDRVLEVDELNNTSQILVDLEVPVAKTPGDNNDDGVVDLVDYVVWRNTLGNVVATGTDADANRDGIITSLDYEVWKTNFGQTTPESSESQLQVPEPAAIVPMGALLAGLVLRVTRSRDLSAPRRAQY</sequence>
<evidence type="ECO:0000313" key="2">
    <source>
        <dbReference type="Proteomes" id="UP001155241"/>
    </source>
</evidence>
<dbReference type="Gene3D" id="1.10.1330.10">
    <property type="entry name" value="Dockerin domain"/>
    <property type="match status" value="1"/>
</dbReference>
<dbReference type="EMBL" id="JAMXLR010000077">
    <property type="protein sequence ID" value="MCO6046899.1"/>
    <property type="molecule type" value="Genomic_DNA"/>
</dbReference>
<dbReference type="GO" id="GO:0004553">
    <property type="term" value="F:hydrolase activity, hydrolyzing O-glycosyl compounds"/>
    <property type="evidence" value="ECO:0007669"/>
    <property type="project" value="InterPro"/>
</dbReference>
<accession>A0A9X2FE03</accession>
<gene>
    <name evidence="1" type="ORF">NG895_23615</name>
</gene>
<name>A0A9X2FE03_9BACT</name>
<dbReference type="InterPro" id="IPR018247">
    <property type="entry name" value="EF_Hand_1_Ca_BS"/>
</dbReference>